<dbReference type="EMBL" id="MU005574">
    <property type="protein sequence ID" value="KAF2687828.1"/>
    <property type="molecule type" value="Genomic_DNA"/>
</dbReference>
<keyword evidence="2" id="KW-1185">Reference proteome</keyword>
<reference evidence="1" key="1">
    <citation type="journal article" date="2020" name="Stud. Mycol.">
        <title>101 Dothideomycetes genomes: a test case for predicting lifestyles and emergence of pathogens.</title>
        <authorList>
            <person name="Haridas S."/>
            <person name="Albert R."/>
            <person name="Binder M."/>
            <person name="Bloem J."/>
            <person name="Labutti K."/>
            <person name="Salamov A."/>
            <person name="Andreopoulos B."/>
            <person name="Baker S."/>
            <person name="Barry K."/>
            <person name="Bills G."/>
            <person name="Bluhm B."/>
            <person name="Cannon C."/>
            <person name="Castanera R."/>
            <person name="Culley D."/>
            <person name="Daum C."/>
            <person name="Ezra D."/>
            <person name="Gonzalez J."/>
            <person name="Henrissat B."/>
            <person name="Kuo A."/>
            <person name="Liang C."/>
            <person name="Lipzen A."/>
            <person name="Lutzoni F."/>
            <person name="Magnuson J."/>
            <person name="Mondo S."/>
            <person name="Nolan M."/>
            <person name="Ohm R."/>
            <person name="Pangilinan J."/>
            <person name="Park H.-J."/>
            <person name="Ramirez L."/>
            <person name="Alfaro M."/>
            <person name="Sun H."/>
            <person name="Tritt A."/>
            <person name="Yoshinaga Y."/>
            <person name="Zwiers L.-H."/>
            <person name="Turgeon B."/>
            <person name="Goodwin S."/>
            <person name="Spatafora J."/>
            <person name="Crous P."/>
            <person name="Grigoriev I."/>
        </authorList>
    </citation>
    <scope>NUCLEOTIDE SEQUENCE</scope>
    <source>
        <strain evidence="1">CBS 122367</strain>
    </source>
</reference>
<gene>
    <name evidence="1" type="ORF">K458DRAFT_170936</name>
</gene>
<evidence type="ECO:0000313" key="1">
    <source>
        <dbReference type="EMBL" id="KAF2687828.1"/>
    </source>
</evidence>
<evidence type="ECO:0000313" key="2">
    <source>
        <dbReference type="Proteomes" id="UP000799291"/>
    </source>
</evidence>
<accession>A0A6G1JBN3</accession>
<dbReference type="Proteomes" id="UP000799291">
    <property type="component" value="Unassembled WGS sequence"/>
</dbReference>
<protein>
    <submittedName>
        <fullName evidence="1">Uncharacterized protein</fullName>
    </submittedName>
</protein>
<sequence length="184" mass="19821">MKTPTHTTKRLSAPFVSACCCYCCRCCCRCSPAAPARTVDPQPAFPPRRILCTVTARPLLARHCASSSPRCSAHDCFPVSSAPIGKLPRLFSLLPAPSDLARHVAVRGGRGVRHPTSPPSYARNAALYEKLLPLRRAWPTTALPLSGRGCRTPGAHHTHPGPSLPCTAACVRRLKQIAVLRRAC</sequence>
<organism evidence="1 2">
    <name type="scientific">Lentithecium fluviatile CBS 122367</name>
    <dbReference type="NCBI Taxonomy" id="1168545"/>
    <lineage>
        <taxon>Eukaryota</taxon>
        <taxon>Fungi</taxon>
        <taxon>Dikarya</taxon>
        <taxon>Ascomycota</taxon>
        <taxon>Pezizomycotina</taxon>
        <taxon>Dothideomycetes</taxon>
        <taxon>Pleosporomycetidae</taxon>
        <taxon>Pleosporales</taxon>
        <taxon>Massarineae</taxon>
        <taxon>Lentitheciaceae</taxon>
        <taxon>Lentithecium</taxon>
    </lineage>
</organism>
<dbReference type="AlphaFoldDB" id="A0A6G1JBN3"/>
<proteinExistence type="predicted"/>
<name>A0A6G1JBN3_9PLEO</name>